<feature type="repeat" description="TPR" evidence="2">
    <location>
        <begin position="240"/>
        <end position="273"/>
    </location>
</feature>
<dbReference type="InterPro" id="IPR001789">
    <property type="entry name" value="Sig_transdc_resp-reg_receiver"/>
</dbReference>
<name>A0A418XFS4_9BURK</name>
<dbReference type="SUPFAM" id="SSF52172">
    <property type="entry name" value="CheY-like"/>
    <property type="match status" value="1"/>
</dbReference>
<dbReference type="Pfam" id="PF14559">
    <property type="entry name" value="TPR_19"/>
    <property type="match status" value="1"/>
</dbReference>
<comment type="caution">
    <text evidence="4">The sequence shown here is derived from an EMBL/GenBank/DDBJ whole genome shotgun (WGS) entry which is preliminary data.</text>
</comment>
<dbReference type="SMART" id="SM00028">
    <property type="entry name" value="TPR"/>
    <property type="match status" value="6"/>
</dbReference>
<dbReference type="PROSITE" id="PS50110">
    <property type="entry name" value="RESPONSE_REGULATORY"/>
    <property type="match status" value="1"/>
</dbReference>
<dbReference type="InterPro" id="IPR052048">
    <property type="entry name" value="ST_Response_Regulator"/>
</dbReference>
<accession>A0A418XFS4</accession>
<keyword evidence="1" id="KW-0597">Phosphoprotein</keyword>
<dbReference type="SMART" id="SM00448">
    <property type="entry name" value="REC"/>
    <property type="match status" value="1"/>
</dbReference>
<dbReference type="AlphaFoldDB" id="A0A418XFS4"/>
<dbReference type="PANTHER" id="PTHR43228">
    <property type="entry name" value="TWO-COMPONENT RESPONSE REGULATOR"/>
    <property type="match status" value="1"/>
</dbReference>
<dbReference type="InterPro" id="IPR019734">
    <property type="entry name" value="TPR_rpt"/>
</dbReference>
<dbReference type="Pfam" id="PF00072">
    <property type="entry name" value="Response_reg"/>
    <property type="match status" value="1"/>
</dbReference>
<gene>
    <name evidence="4" type="ORF">D3872_20255</name>
</gene>
<keyword evidence="5" id="KW-1185">Reference proteome</keyword>
<keyword evidence="2" id="KW-0802">TPR repeat</keyword>
<proteinExistence type="predicted"/>
<dbReference type="Pfam" id="PF13181">
    <property type="entry name" value="TPR_8"/>
    <property type="match status" value="1"/>
</dbReference>
<reference evidence="4 5" key="1">
    <citation type="submission" date="2018-09" db="EMBL/GenBank/DDBJ databases">
        <authorList>
            <person name="Zhu H."/>
        </authorList>
    </citation>
    <scope>NUCLEOTIDE SEQUENCE [LARGE SCALE GENOMIC DNA]</scope>
    <source>
        <strain evidence="4 5">K1S02-61</strain>
    </source>
</reference>
<protein>
    <submittedName>
        <fullName evidence="4">Response regulator</fullName>
    </submittedName>
</protein>
<organism evidence="4 5">
    <name type="scientific">Massilia cavernae</name>
    <dbReference type="NCBI Taxonomy" id="2320864"/>
    <lineage>
        <taxon>Bacteria</taxon>
        <taxon>Pseudomonadati</taxon>
        <taxon>Pseudomonadota</taxon>
        <taxon>Betaproteobacteria</taxon>
        <taxon>Burkholderiales</taxon>
        <taxon>Oxalobacteraceae</taxon>
        <taxon>Telluria group</taxon>
        <taxon>Massilia</taxon>
    </lineage>
</organism>
<feature type="domain" description="Response regulatory" evidence="3">
    <location>
        <begin position="17"/>
        <end position="136"/>
    </location>
</feature>
<dbReference type="EMBL" id="QYUP01000150">
    <property type="protein sequence ID" value="RJG11312.1"/>
    <property type="molecule type" value="Genomic_DNA"/>
</dbReference>
<evidence type="ECO:0000313" key="5">
    <source>
        <dbReference type="Proteomes" id="UP000284006"/>
    </source>
</evidence>
<evidence type="ECO:0000313" key="4">
    <source>
        <dbReference type="EMBL" id="RJG11312.1"/>
    </source>
</evidence>
<dbReference type="CDD" id="cd17589">
    <property type="entry name" value="REC_TPR"/>
    <property type="match status" value="1"/>
</dbReference>
<dbReference type="OrthoDB" id="7298659at2"/>
<evidence type="ECO:0000259" key="3">
    <source>
        <dbReference type="PROSITE" id="PS50110"/>
    </source>
</evidence>
<dbReference type="SUPFAM" id="SSF48452">
    <property type="entry name" value="TPR-like"/>
    <property type="match status" value="2"/>
</dbReference>
<evidence type="ECO:0000256" key="2">
    <source>
        <dbReference type="PROSITE-ProRule" id="PRU00339"/>
    </source>
</evidence>
<feature type="modified residue" description="4-aspartylphosphate" evidence="1">
    <location>
        <position position="67"/>
    </location>
</feature>
<dbReference type="Gene3D" id="1.25.40.10">
    <property type="entry name" value="Tetratricopeptide repeat domain"/>
    <property type="match status" value="2"/>
</dbReference>
<evidence type="ECO:0000256" key="1">
    <source>
        <dbReference type="PROSITE-ProRule" id="PRU00169"/>
    </source>
</evidence>
<dbReference type="Proteomes" id="UP000284006">
    <property type="component" value="Unassembled WGS sequence"/>
</dbReference>
<dbReference type="PROSITE" id="PS50005">
    <property type="entry name" value="TPR"/>
    <property type="match status" value="1"/>
</dbReference>
<dbReference type="PANTHER" id="PTHR43228:SF1">
    <property type="entry name" value="TWO-COMPONENT RESPONSE REGULATOR ARR22"/>
    <property type="match status" value="1"/>
</dbReference>
<dbReference type="InterPro" id="IPR011006">
    <property type="entry name" value="CheY-like_superfamily"/>
</dbReference>
<sequence length="562" mass="62392">MKPGVPDMGAVDWAGKTYLVVDDFVGIRQLLRESLRNLGAKNIDQASSGGEAMAMLAKIRYDVVLCDYNLGEGKNGQQVLEEARIRQLLLPSSVWLMVSAEKSVESVMGAAEHQPDAYLIKPITEGMLLTRLNRVWHKKQVFRGIDQAYSEKDYLRAARLCDEQIEASRVHETELLRMKASLMLKSGEPAKAREAYERVLKEREYQWARAGLAKIRMANGEHEQARQIFQGVIAENRNYIDAYDQLAVAYQYMGQHEEACAILERAARLSPNSVPRQRNLGQIALKVGNMSVAEKAFRKCIAIGEYSVMKTADAYLGLARVCGQKNDTKEALALLATACRDFADDGIELRAKIVEGLVYHESGDFRRARKAGDELEEMLEADAVRPDTATCLDLATMLFAVGVKDAPVALLCYVIRNNHDNLVLLDEVQKIFDKARLGEEGDALIKSSRKEAADMMNQGVLLWKTGKLPEAVAWMRDARKALPNNLRILFNAAQILISHMGKHGFDAALSSEATEVLLHVDRIQPGQQRFAQLMEQLAAMAAQAHPQDFEAAVEAALAAPPA</sequence>
<dbReference type="RefSeq" id="WP_119812512.1">
    <property type="nucleotide sequence ID" value="NZ_QYUP01000150.1"/>
</dbReference>
<dbReference type="InterPro" id="IPR011990">
    <property type="entry name" value="TPR-like_helical_dom_sf"/>
</dbReference>
<dbReference type="Gene3D" id="3.40.50.2300">
    <property type="match status" value="1"/>
</dbReference>
<dbReference type="GO" id="GO:0000160">
    <property type="term" value="P:phosphorelay signal transduction system"/>
    <property type="evidence" value="ECO:0007669"/>
    <property type="project" value="InterPro"/>
</dbReference>